<dbReference type="OrthoDB" id="70376at2759"/>
<dbReference type="InterPro" id="IPR013907">
    <property type="entry name" value="Sds3"/>
</dbReference>
<evidence type="ECO:0000256" key="3">
    <source>
        <dbReference type="ARBA" id="ARBA00023015"/>
    </source>
</evidence>
<dbReference type="SMART" id="SM01401">
    <property type="entry name" value="Sds3"/>
    <property type="match status" value="1"/>
</dbReference>
<evidence type="ECO:0000259" key="8">
    <source>
        <dbReference type="PROSITE" id="PS50166"/>
    </source>
</evidence>
<dbReference type="GO" id="GO:0005654">
    <property type="term" value="C:nucleoplasm"/>
    <property type="evidence" value="ECO:0007669"/>
    <property type="project" value="UniProtKB-ARBA"/>
</dbReference>
<keyword evidence="10" id="KW-1185">Reference proteome</keyword>
<dbReference type="GO" id="GO:0006886">
    <property type="term" value="P:intracellular protein transport"/>
    <property type="evidence" value="ECO:0007669"/>
    <property type="project" value="InterPro"/>
</dbReference>
<keyword evidence="4" id="KW-0804">Transcription</keyword>
<dbReference type="GO" id="GO:0010468">
    <property type="term" value="P:regulation of gene expression"/>
    <property type="evidence" value="ECO:0007669"/>
    <property type="project" value="UniProtKB-ARBA"/>
</dbReference>
<organism evidence="9 10">
    <name type="scientific">Basidiobolus meristosporus CBS 931.73</name>
    <dbReference type="NCBI Taxonomy" id="1314790"/>
    <lineage>
        <taxon>Eukaryota</taxon>
        <taxon>Fungi</taxon>
        <taxon>Fungi incertae sedis</taxon>
        <taxon>Zoopagomycota</taxon>
        <taxon>Entomophthoromycotina</taxon>
        <taxon>Basidiobolomycetes</taxon>
        <taxon>Basidiobolales</taxon>
        <taxon>Basidiobolaceae</taxon>
        <taxon>Basidiobolus</taxon>
    </lineage>
</organism>
<evidence type="ECO:0000313" key="9">
    <source>
        <dbReference type="EMBL" id="ORX87526.1"/>
    </source>
</evidence>
<evidence type="ECO:0000256" key="5">
    <source>
        <dbReference type="ARBA" id="ARBA00023242"/>
    </source>
</evidence>
<evidence type="ECO:0000256" key="6">
    <source>
        <dbReference type="SAM" id="Coils"/>
    </source>
</evidence>
<keyword evidence="2" id="KW-0678">Repressor</keyword>
<dbReference type="FunCoup" id="A0A1Y1XPT6">
    <property type="interactions" value="21"/>
</dbReference>
<comment type="caution">
    <text evidence="9">The sequence shown here is derived from an EMBL/GenBank/DDBJ whole genome shotgun (WGS) entry which is preliminary data.</text>
</comment>
<dbReference type="STRING" id="1314790.A0A1Y1XPT6"/>
<sequence length="237" mass="27741">MSLSSRNQTPDMDVADGTEENLPGIIQPESKKEKLHREILERITRLNEEFELRKSKLFREKSDGLSRELKQIYHETHPEFKASLEELVSQRDESLYATKLYREYLTTHVERIYEAEVQKAEEEYEREKQGIKEKLLATIEEKKSKLKEDKDSSQIINEYAIESPSRSHSTRKLRKRNMEHTEVKPTKRRNLSGPAISIALKEEEIREDMTMLRGESSSSDDEPSHKAHDIPHGQSLH</sequence>
<gene>
    <name evidence="9" type="ORF">K493DRAFT_80977</name>
</gene>
<keyword evidence="5" id="KW-0539">Nucleus</keyword>
<dbReference type="EMBL" id="MCFE01000551">
    <property type="protein sequence ID" value="ORX87526.1"/>
    <property type="molecule type" value="Genomic_DNA"/>
</dbReference>
<dbReference type="Pfam" id="PF08598">
    <property type="entry name" value="Sds3"/>
    <property type="match status" value="1"/>
</dbReference>
<feature type="compositionally biased region" description="Polar residues" evidence="7">
    <location>
        <begin position="1"/>
        <end position="10"/>
    </location>
</feature>
<feature type="domain" description="Importin N-terminal" evidence="8">
    <location>
        <begin position="65"/>
        <end position="141"/>
    </location>
</feature>
<evidence type="ECO:0000256" key="4">
    <source>
        <dbReference type="ARBA" id="ARBA00023163"/>
    </source>
</evidence>
<feature type="coiled-coil region" evidence="6">
    <location>
        <begin position="110"/>
        <end position="152"/>
    </location>
</feature>
<evidence type="ECO:0000256" key="2">
    <source>
        <dbReference type="ARBA" id="ARBA00022491"/>
    </source>
</evidence>
<feature type="compositionally biased region" description="Basic and acidic residues" evidence="7">
    <location>
        <begin position="200"/>
        <end position="210"/>
    </location>
</feature>
<dbReference type="Proteomes" id="UP000193498">
    <property type="component" value="Unassembled WGS sequence"/>
</dbReference>
<reference evidence="9 10" key="1">
    <citation type="submission" date="2016-07" db="EMBL/GenBank/DDBJ databases">
        <title>Pervasive Adenine N6-methylation of Active Genes in Fungi.</title>
        <authorList>
            <consortium name="DOE Joint Genome Institute"/>
            <person name="Mondo S.J."/>
            <person name="Dannebaum R.O."/>
            <person name="Kuo R.C."/>
            <person name="Labutti K."/>
            <person name="Haridas S."/>
            <person name="Kuo A."/>
            <person name="Salamov A."/>
            <person name="Ahrendt S.R."/>
            <person name="Lipzen A."/>
            <person name="Sullivan W."/>
            <person name="Andreopoulos W.B."/>
            <person name="Clum A."/>
            <person name="Lindquist E."/>
            <person name="Daum C."/>
            <person name="Ramamoorthy G.K."/>
            <person name="Gryganskyi A."/>
            <person name="Culley D."/>
            <person name="Magnuson J.K."/>
            <person name="James T.Y."/>
            <person name="O'Malley M.A."/>
            <person name="Stajich J.E."/>
            <person name="Spatafora J.W."/>
            <person name="Visel A."/>
            <person name="Grigoriev I.V."/>
        </authorList>
    </citation>
    <scope>NUCLEOTIDE SEQUENCE [LARGE SCALE GENOMIC DNA]</scope>
    <source>
        <strain evidence="9 10">CBS 931.73</strain>
    </source>
</reference>
<evidence type="ECO:0000256" key="7">
    <source>
        <dbReference type="SAM" id="MobiDB-lite"/>
    </source>
</evidence>
<comment type="subcellular location">
    <subcellularLocation>
        <location evidence="1">Nucleus</location>
    </subcellularLocation>
</comment>
<evidence type="ECO:0000256" key="1">
    <source>
        <dbReference type="ARBA" id="ARBA00004123"/>
    </source>
</evidence>
<protein>
    <recommendedName>
        <fullName evidence="8">Importin N-terminal domain-containing protein</fullName>
    </recommendedName>
</protein>
<keyword evidence="6" id="KW-0175">Coiled coil</keyword>
<dbReference type="InParanoid" id="A0A1Y1XPT6"/>
<feature type="compositionally biased region" description="Basic and acidic residues" evidence="7">
    <location>
        <begin position="222"/>
        <end position="231"/>
    </location>
</feature>
<feature type="compositionally biased region" description="Basic and acidic residues" evidence="7">
    <location>
        <begin position="176"/>
        <end position="185"/>
    </location>
</feature>
<name>A0A1Y1XPT6_9FUNG</name>
<evidence type="ECO:0000313" key="10">
    <source>
        <dbReference type="Proteomes" id="UP000193498"/>
    </source>
</evidence>
<dbReference type="InterPro" id="IPR001494">
    <property type="entry name" value="Importin-beta_N"/>
</dbReference>
<keyword evidence="3" id="KW-0805">Transcription regulation</keyword>
<proteinExistence type="predicted"/>
<feature type="region of interest" description="Disordered" evidence="7">
    <location>
        <begin position="1"/>
        <end position="32"/>
    </location>
</feature>
<dbReference type="PROSITE" id="PS50166">
    <property type="entry name" value="IMPORTIN_B_NT"/>
    <property type="match status" value="1"/>
</dbReference>
<accession>A0A1Y1XPT6</accession>
<dbReference type="PANTHER" id="PTHR21964">
    <property type="entry name" value="BREAST CANCER METASTASIS-SUPPRESSOR 1"/>
    <property type="match status" value="1"/>
</dbReference>
<dbReference type="GO" id="GO:0031267">
    <property type="term" value="F:small GTPase binding"/>
    <property type="evidence" value="ECO:0007669"/>
    <property type="project" value="InterPro"/>
</dbReference>
<dbReference type="AlphaFoldDB" id="A0A1Y1XPT6"/>
<feature type="region of interest" description="Disordered" evidence="7">
    <location>
        <begin position="162"/>
        <end position="237"/>
    </location>
</feature>